<name>A0A803QPG7_CANSA</name>
<keyword evidence="3" id="KW-1185">Reference proteome</keyword>
<dbReference type="Pfam" id="PF00078">
    <property type="entry name" value="RVT_1"/>
    <property type="match status" value="1"/>
</dbReference>
<dbReference type="PANTHER" id="PTHR46890">
    <property type="entry name" value="NON-LTR RETROLELEMENT REVERSE TRANSCRIPTASE-LIKE PROTEIN-RELATED"/>
    <property type="match status" value="1"/>
</dbReference>
<dbReference type="SUPFAM" id="SSF53098">
    <property type="entry name" value="Ribonuclease H-like"/>
    <property type="match status" value="1"/>
</dbReference>
<dbReference type="CDD" id="cd06222">
    <property type="entry name" value="RNase_H_like"/>
    <property type="match status" value="1"/>
</dbReference>
<evidence type="ECO:0000259" key="1">
    <source>
        <dbReference type="PROSITE" id="PS50878"/>
    </source>
</evidence>
<dbReference type="InterPro" id="IPR005135">
    <property type="entry name" value="Endo/exonuclease/phosphatase"/>
</dbReference>
<dbReference type="Gene3D" id="3.30.420.10">
    <property type="entry name" value="Ribonuclease H-like superfamily/Ribonuclease H"/>
    <property type="match status" value="1"/>
</dbReference>
<dbReference type="EnsemblPlants" id="evm.model.10.592">
    <property type="protein sequence ID" value="cds.evm.model.10.592"/>
    <property type="gene ID" value="evm.TU.10.592"/>
</dbReference>
<dbReference type="SUPFAM" id="SSF56672">
    <property type="entry name" value="DNA/RNA polymerases"/>
    <property type="match status" value="1"/>
</dbReference>
<dbReference type="PANTHER" id="PTHR46890:SF48">
    <property type="entry name" value="RNA-DIRECTED DNA POLYMERASE"/>
    <property type="match status" value="1"/>
</dbReference>
<evidence type="ECO:0000313" key="3">
    <source>
        <dbReference type="Proteomes" id="UP000596661"/>
    </source>
</evidence>
<dbReference type="Gene3D" id="3.60.10.10">
    <property type="entry name" value="Endonuclease/exonuclease/phosphatase"/>
    <property type="match status" value="1"/>
</dbReference>
<proteinExistence type="predicted"/>
<dbReference type="AlphaFoldDB" id="A0A803QPG7"/>
<dbReference type="SUPFAM" id="SSF56219">
    <property type="entry name" value="DNase I-like"/>
    <property type="match status" value="1"/>
</dbReference>
<dbReference type="Gramene" id="evm.model.10.592">
    <property type="protein sequence ID" value="cds.evm.model.10.592"/>
    <property type="gene ID" value="evm.TU.10.592"/>
</dbReference>
<dbReference type="Pfam" id="PF03372">
    <property type="entry name" value="Exo_endo_phos"/>
    <property type="match status" value="1"/>
</dbReference>
<dbReference type="GO" id="GO:0003676">
    <property type="term" value="F:nucleic acid binding"/>
    <property type="evidence" value="ECO:0007669"/>
    <property type="project" value="InterPro"/>
</dbReference>
<organism evidence="2 3">
    <name type="scientific">Cannabis sativa</name>
    <name type="common">Hemp</name>
    <name type="synonym">Marijuana</name>
    <dbReference type="NCBI Taxonomy" id="3483"/>
    <lineage>
        <taxon>Eukaryota</taxon>
        <taxon>Viridiplantae</taxon>
        <taxon>Streptophyta</taxon>
        <taxon>Embryophyta</taxon>
        <taxon>Tracheophyta</taxon>
        <taxon>Spermatophyta</taxon>
        <taxon>Magnoliopsida</taxon>
        <taxon>eudicotyledons</taxon>
        <taxon>Gunneridae</taxon>
        <taxon>Pentapetalae</taxon>
        <taxon>rosids</taxon>
        <taxon>fabids</taxon>
        <taxon>Rosales</taxon>
        <taxon>Cannabaceae</taxon>
        <taxon>Cannabis</taxon>
    </lineage>
</organism>
<dbReference type="PROSITE" id="PS50878">
    <property type="entry name" value="RT_POL"/>
    <property type="match status" value="1"/>
</dbReference>
<dbReference type="CDD" id="cd01650">
    <property type="entry name" value="RT_nLTR_like"/>
    <property type="match status" value="1"/>
</dbReference>
<dbReference type="InterPro" id="IPR043502">
    <property type="entry name" value="DNA/RNA_pol_sf"/>
</dbReference>
<feature type="domain" description="Reverse transcriptase" evidence="1">
    <location>
        <begin position="456"/>
        <end position="715"/>
    </location>
</feature>
<evidence type="ECO:0000313" key="2">
    <source>
        <dbReference type="EnsemblPlants" id="cds.evm.model.10.592"/>
    </source>
</evidence>
<sequence>MKILSWNCWGIRRTPATQALLAWVRRFSPACIFLMETKCSEEGIWEVARLLGYQFASIIPAVGIGGGFALLWNGITELEVLQADGGVFEVLIKESIASSKWCMFAIYGRPYDNEKRGFWDWMEDKINKCSLPWMVIGYLNLIAHPWEKCGGRKVSASDTAIYNPFCKIREGLIERLDRAVVSGDWITAFPEAMVTNAPISVSDHGYILMDSNGKKNRGFKPFRFFEAWARESSCEETIRWAWCEKGRPCGKLSGRLNDTRTALRKWKNGAFGDFESLIKEAETRLGWIQVQPVSSTLLQEESALLSRISELSIRKESMWRQKSREIWLKVGDRNSKFFHASTVIRRRRNGITANKNRVGGWETKTHRMGTVFNEFFGELYKAEGTALDGAFYDLFSPLVTVEENTMLKGIPSPEEVWNAVATMHPLKAPGPDGMPGFFYRRYWEIVGNDVLRMVQNFFSTGTLEKQLNYTFICLIPKEENACTVDKFRLISLCNFAYKIISKIIATRLRGVIDKLISPFQSAFVPGRWIAESSILTQELVHTIKRKKGKGGLMAIKLDMLKAYDRIEWHFLHEVLKGNGFDSGVCSLIMECVSSVSFSVLINGVPQKKFEPKRGLRQGDPLSPFLFLLCHDVFSKLIMRQQAKGLVQGISLSRSRPAVSHLMFADDTILFARANERMASSLLDWISIEQLESSGGQEKVEKDRYLALARWEKLCKPTVQGGLGFRKLEDMNKALLAKLAWQFVSKDDRPWVTCFSNKYCSNESFWSVKNRDRDSAFWRGILNTRDIICNGSITLVGKGDSVDIWKQPWIPWLSYEEFTDLMNRVQPRFPSISSLADMSNPDGSWNMELLKDMFGDMLGTRIGNIARLPFGTNDTIVWKEAGDGRFTVKRGYEATLGDSSIEDAIHIFWECHCARALWFSSPFPICCEVGSAISVKEWLGWALERIPNELNDQFLCFTGCLIEGIWKARNEFLFKGKLVDIATVRESILRRYNEYRLLATTKEITETKRVTVRPAVRNGSGWGNSTDVFCMTDASWKDGRAGIAVGLLDRRQGKTFWFAKFLQSSSPAEEELLAIKWAMELAAGRGFQSFAGASDAKVLIDALEARQCPPLWKLKPLALEVLNLCNSFNLCNFFYVKRIDNSACDAVARWARNNVDCNGCLCREGSPFVIPNYIFQ</sequence>
<reference evidence="2" key="1">
    <citation type="submission" date="2021-03" db="UniProtKB">
        <authorList>
            <consortium name="EnsemblPlants"/>
        </authorList>
    </citation>
    <scope>IDENTIFICATION</scope>
</reference>
<protein>
    <recommendedName>
        <fullName evidence="1">Reverse transcriptase domain-containing protein</fullName>
    </recommendedName>
</protein>
<dbReference type="InterPro" id="IPR002156">
    <property type="entry name" value="RNaseH_domain"/>
</dbReference>
<dbReference type="Proteomes" id="UP000596661">
    <property type="component" value="Unassembled WGS sequence"/>
</dbReference>
<dbReference type="InterPro" id="IPR012337">
    <property type="entry name" value="RNaseH-like_sf"/>
</dbReference>
<dbReference type="InterPro" id="IPR000477">
    <property type="entry name" value="RT_dom"/>
</dbReference>
<dbReference type="InterPro" id="IPR036397">
    <property type="entry name" value="RNaseH_sf"/>
</dbReference>
<accession>A0A803QPG7</accession>
<dbReference type="InterPro" id="IPR036691">
    <property type="entry name" value="Endo/exonu/phosph_ase_sf"/>
</dbReference>
<dbReference type="InterPro" id="IPR052343">
    <property type="entry name" value="Retrotransposon-Effector_Assoc"/>
</dbReference>
<dbReference type="Pfam" id="PF13456">
    <property type="entry name" value="RVT_3"/>
    <property type="match status" value="1"/>
</dbReference>
<dbReference type="EMBL" id="UZAU01000806">
    <property type="status" value="NOT_ANNOTATED_CDS"/>
    <property type="molecule type" value="Genomic_DNA"/>
</dbReference>
<dbReference type="GO" id="GO:0004523">
    <property type="term" value="F:RNA-DNA hybrid ribonuclease activity"/>
    <property type="evidence" value="ECO:0007669"/>
    <property type="project" value="InterPro"/>
</dbReference>
<dbReference type="InterPro" id="IPR044730">
    <property type="entry name" value="RNase_H-like_dom_plant"/>
</dbReference>